<dbReference type="SUPFAM" id="SSF52540">
    <property type="entry name" value="P-loop containing nucleoside triphosphate hydrolases"/>
    <property type="match status" value="1"/>
</dbReference>
<keyword evidence="3" id="KW-1185">Reference proteome</keyword>
<dbReference type="PRINTS" id="PR00449">
    <property type="entry name" value="RASTRNSFRMNG"/>
</dbReference>
<name>A0ABR2K6N6_9EUKA</name>
<dbReference type="Proteomes" id="UP001470230">
    <property type="component" value="Unassembled WGS sequence"/>
</dbReference>
<dbReference type="SMART" id="SM00175">
    <property type="entry name" value="RAB"/>
    <property type="match status" value="1"/>
</dbReference>
<evidence type="ECO:0000313" key="2">
    <source>
        <dbReference type="EMBL" id="KAK8886750.1"/>
    </source>
</evidence>
<gene>
    <name evidence="2" type="ORF">M9Y10_042218</name>
</gene>
<dbReference type="InterPro" id="IPR001806">
    <property type="entry name" value="Small_GTPase"/>
</dbReference>
<dbReference type="PROSITE" id="PS51419">
    <property type="entry name" value="RAB"/>
    <property type="match status" value="1"/>
</dbReference>
<evidence type="ECO:0008006" key="4">
    <source>
        <dbReference type="Google" id="ProtNLM"/>
    </source>
</evidence>
<dbReference type="Gene3D" id="3.40.50.300">
    <property type="entry name" value="P-loop containing nucleotide triphosphate hydrolases"/>
    <property type="match status" value="1"/>
</dbReference>
<dbReference type="InterPro" id="IPR027417">
    <property type="entry name" value="P-loop_NTPase"/>
</dbReference>
<evidence type="ECO:0000313" key="3">
    <source>
        <dbReference type="Proteomes" id="UP001470230"/>
    </source>
</evidence>
<dbReference type="SMART" id="SM00173">
    <property type="entry name" value="RAS"/>
    <property type="match status" value="1"/>
</dbReference>
<keyword evidence="1" id="KW-0547">Nucleotide-binding</keyword>
<accession>A0ABR2K6N6</accession>
<evidence type="ECO:0000256" key="1">
    <source>
        <dbReference type="ARBA" id="ARBA00022741"/>
    </source>
</evidence>
<dbReference type="Pfam" id="PF00071">
    <property type="entry name" value="Ras"/>
    <property type="match status" value="1"/>
</dbReference>
<sequence length="195" mass="21859">MNKNVVYRVAIIGDFGVGKTSILNRLINNSYSTAIESTIGPSDFRFQINKDGVLYKIQFTDMPGDIKFSSAMPLLFRNCSFAIAVFDLTNQATLDNLNDWVDKFRSNCNEKHEILVVGNKLDNKQILSDSIIQPAVEKMDINYLSNYISVSAKSGENFSELLQLIGNVIEIISKPYAIEIKKISEDKTNSCCNIL</sequence>
<dbReference type="PANTHER" id="PTHR47978">
    <property type="match status" value="1"/>
</dbReference>
<dbReference type="CDD" id="cd00154">
    <property type="entry name" value="Rab"/>
    <property type="match status" value="1"/>
</dbReference>
<proteinExistence type="predicted"/>
<dbReference type="InterPro" id="IPR005225">
    <property type="entry name" value="Small_GTP-bd"/>
</dbReference>
<dbReference type="NCBIfam" id="TIGR00231">
    <property type="entry name" value="small_GTP"/>
    <property type="match status" value="1"/>
</dbReference>
<reference evidence="2 3" key="1">
    <citation type="submission" date="2024-04" db="EMBL/GenBank/DDBJ databases">
        <title>Tritrichomonas musculus Genome.</title>
        <authorList>
            <person name="Alves-Ferreira E."/>
            <person name="Grigg M."/>
            <person name="Lorenzi H."/>
            <person name="Galac M."/>
        </authorList>
    </citation>
    <scope>NUCLEOTIDE SEQUENCE [LARGE SCALE GENOMIC DNA]</scope>
    <source>
        <strain evidence="2 3">EAF2021</strain>
    </source>
</reference>
<dbReference type="EMBL" id="JAPFFF010000007">
    <property type="protein sequence ID" value="KAK8886750.1"/>
    <property type="molecule type" value="Genomic_DNA"/>
</dbReference>
<protein>
    <recommendedName>
        <fullName evidence="4">Small GTP-binding protein</fullName>
    </recommendedName>
</protein>
<comment type="caution">
    <text evidence="2">The sequence shown here is derived from an EMBL/GenBank/DDBJ whole genome shotgun (WGS) entry which is preliminary data.</text>
</comment>
<organism evidence="2 3">
    <name type="scientific">Tritrichomonas musculus</name>
    <dbReference type="NCBI Taxonomy" id="1915356"/>
    <lineage>
        <taxon>Eukaryota</taxon>
        <taxon>Metamonada</taxon>
        <taxon>Parabasalia</taxon>
        <taxon>Tritrichomonadida</taxon>
        <taxon>Tritrichomonadidae</taxon>
        <taxon>Tritrichomonas</taxon>
    </lineage>
</organism>